<evidence type="ECO:0000256" key="9">
    <source>
        <dbReference type="HAMAP-Rule" id="MF_00236"/>
    </source>
</evidence>
<comment type="similarity">
    <text evidence="9">Belongs to the TatA/E family.</text>
</comment>
<comment type="subunit">
    <text evidence="9">The Tat system comprises two distinct complexes: a TatABC complex, containing multiple copies of TatA, TatB and TatC subunits, and a separate TatA complex, containing only TatA subunits. Substrates initially bind to the TatABC complex, which probably triggers association of the separate TatA complex to form the active translocon.</text>
</comment>
<dbReference type="Proteomes" id="UP000253975">
    <property type="component" value="Unassembled WGS sequence"/>
</dbReference>
<dbReference type="EMBL" id="PPTO01000007">
    <property type="protein sequence ID" value="RDB58701.1"/>
    <property type="molecule type" value="Genomic_DNA"/>
</dbReference>
<evidence type="ECO:0000256" key="1">
    <source>
        <dbReference type="ARBA" id="ARBA00004162"/>
    </source>
</evidence>
<keyword evidence="4 9" id="KW-0812">Transmembrane</keyword>
<dbReference type="Pfam" id="PF02416">
    <property type="entry name" value="TatA_B_E"/>
    <property type="match status" value="1"/>
</dbReference>
<reference evidence="11 12" key="1">
    <citation type="journal article" date="2018" name="Elife">
        <title>Discovery and characterization of a prevalent human gut bacterial enzyme sufficient for the inactivation of a family of plant toxins.</title>
        <authorList>
            <person name="Koppel N."/>
            <person name="Bisanz J.E."/>
            <person name="Pandelia M.E."/>
            <person name="Turnbaugh P.J."/>
            <person name="Balskus E.P."/>
        </authorList>
    </citation>
    <scope>NUCLEOTIDE SEQUENCE [LARGE SCALE GENOMIC DNA]</scope>
    <source>
        <strain evidence="11 12">OB21 GAM31</strain>
    </source>
</reference>
<comment type="caution">
    <text evidence="11">The sequence shown here is derived from an EMBL/GenBank/DDBJ whole genome shotgun (WGS) entry which is preliminary data.</text>
</comment>
<dbReference type="PANTHER" id="PTHR42982">
    <property type="entry name" value="SEC-INDEPENDENT PROTEIN TRANSLOCASE PROTEIN TATA"/>
    <property type="match status" value="1"/>
</dbReference>
<dbReference type="PANTHER" id="PTHR42982:SF1">
    <property type="entry name" value="SEC-INDEPENDENT PROTEIN TRANSLOCASE PROTEIN TATA"/>
    <property type="match status" value="1"/>
</dbReference>
<dbReference type="PRINTS" id="PR01506">
    <property type="entry name" value="TATBPROTEIN"/>
</dbReference>
<protein>
    <recommendedName>
        <fullName evidence="9">Sec-independent protein translocase protein TatA</fullName>
    </recommendedName>
</protein>
<evidence type="ECO:0000256" key="4">
    <source>
        <dbReference type="ARBA" id="ARBA00022692"/>
    </source>
</evidence>
<dbReference type="AlphaFoldDB" id="A0A369LGE1"/>
<gene>
    <name evidence="9" type="primary">tatA</name>
    <name evidence="11" type="ORF">C1881_05325</name>
</gene>
<evidence type="ECO:0000313" key="11">
    <source>
        <dbReference type="EMBL" id="RDB58701.1"/>
    </source>
</evidence>
<dbReference type="NCBIfam" id="TIGR01411">
    <property type="entry name" value="tatAE"/>
    <property type="match status" value="1"/>
</dbReference>
<evidence type="ECO:0000256" key="2">
    <source>
        <dbReference type="ARBA" id="ARBA00022448"/>
    </source>
</evidence>
<keyword evidence="3 9" id="KW-1003">Cell membrane</keyword>
<feature type="region of interest" description="Disordered" evidence="10">
    <location>
        <begin position="45"/>
        <end position="105"/>
    </location>
</feature>
<sequence>MKILGLGVPELLIILAVALLIFGPKHLPKLGRSLGRTIHNFREGLGNDKDVVKEAEEEEAPKRKKKAAAKKLEAPADEAPAKEAKAEEPATDVAEAVASEPANVQ</sequence>
<dbReference type="HAMAP" id="MF_00236">
    <property type="entry name" value="TatA_E"/>
    <property type="match status" value="1"/>
</dbReference>
<feature type="transmembrane region" description="Helical" evidence="9">
    <location>
        <begin position="6"/>
        <end position="23"/>
    </location>
</feature>
<evidence type="ECO:0000256" key="7">
    <source>
        <dbReference type="ARBA" id="ARBA00023010"/>
    </source>
</evidence>
<dbReference type="GO" id="GO:0033281">
    <property type="term" value="C:TAT protein transport complex"/>
    <property type="evidence" value="ECO:0007669"/>
    <property type="project" value="UniProtKB-UniRule"/>
</dbReference>
<feature type="compositionally biased region" description="Basic and acidic residues" evidence="10">
    <location>
        <begin position="45"/>
        <end position="54"/>
    </location>
</feature>
<evidence type="ECO:0000256" key="8">
    <source>
        <dbReference type="ARBA" id="ARBA00023136"/>
    </source>
</evidence>
<evidence type="ECO:0000256" key="10">
    <source>
        <dbReference type="SAM" id="MobiDB-lite"/>
    </source>
</evidence>
<dbReference type="InterPro" id="IPR003369">
    <property type="entry name" value="TatA/B/E"/>
</dbReference>
<keyword evidence="5 9" id="KW-0653">Protein transport</keyword>
<dbReference type="GO" id="GO:0008320">
    <property type="term" value="F:protein transmembrane transporter activity"/>
    <property type="evidence" value="ECO:0007669"/>
    <property type="project" value="UniProtKB-UniRule"/>
</dbReference>
<keyword evidence="8 9" id="KW-0472">Membrane</keyword>
<accession>A0A369LGE1</accession>
<evidence type="ECO:0000256" key="6">
    <source>
        <dbReference type="ARBA" id="ARBA00022989"/>
    </source>
</evidence>
<evidence type="ECO:0000313" key="12">
    <source>
        <dbReference type="Proteomes" id="UP000253975"/>
    </source>
</evidence>
<organism evidence="11 12">
    <name type="scientific">Slackia isoflavoniconvertens</name>
    <dbReference type="NCBI Taxonomy" id="572010"/>
    <lineage>
        <taxon>Bacteria</taxon>
        <taxon>Bacillati</taxon>
        <taxon>Actinomycetota</taxon>
        <taxon>Coriobacteriia</taxon>
        <taxon>Eggerthellales</taxon>
        <taxon>Eggerthellaceae</taxon>
        <taxon>Slackia</taxon>
    </lineage>
</organism>
<keyword evidence="6 9" id="KW-1133">Transmembrane helix</keyword>
<keyword evidence="2 9" id="KW-0813">Transport</keyword>
<evidence type="ECO:0000256" key="5">
    <source>
        <dbReference type="ARBA" id="ARBA00022927"/>
    </source>
</evidence>
<evidence type="ECO:0000256" key="3">
    <source>
        <dbReference type="ARBA" id="ARBA00022475"/>
    </source>
</evidence>
<name>A0A369LGE1_9ACTN</name>
<keyword evidence="7 9" id="KW-0811">Translocation</keyword>
<dbReference type="RefSeq" id="WP_114615501.1">
    <property type="nucleotide sequence ID" value="NZ_PPTO01000007.1"/>
</dbReference>
<feature type="compositionally biased region" description="Basic and acidic residues" evidence="10">
    <location>
        <begin position="70"/>
        <end position="88"/>
    </location>
</feature>
<dbReference type="GO" id="GO:0043953">
    <property type="term" value="P:protein transport by the Tat complex"/>
    <property type="evidence" value="ECO:0007669"/>
    <property type="project" value="UniProtKB-UniRule"/>
</dbReference>
<dbReference type="InterPro" id="IPR006312">
    <property type="entry name" value="TatA/E"/>
</dbReference>
<comment type="subcellular location">
    <subcellularLocation>
        <location evidence="1 9">Cell membrane</location>
        <topology evidence="1 9">Single-pass membrane protein</topology>
    </subcellularLocation>
</comment>
<proteinExistence type="inferred from homology"/>
<dbReference type="Gene3D" id="1.20.5.3310">
    <property type="match status" value="1"/>
</dbReference>
<comment type="function">
    <text evidence="9">Part of the twin-arginine translocation (Tat) system that transports large folded proteins containing a characteristic twin-arginine motif in their signal peptide across membranes. TatA could form the protein-conducting channel of the Tat system.</text>
</comment>